<dbReference type="InterPro" id="IPR050825">
    <property type="entry name" value="RBM42_RBP45_47-like"/>
</dbReference>
<dbReference type="RefSeq" id="XP_013236681.1">
    <property type="nucleotide sequence ID" value="XM_013381227.1"/>
</dbReference>
<dbReference type="PANTHER" id="PTHR47640">
    <property type="entry name" value="TRNA SELENOCYSTEINE 1-ASSOCIATED PROTEIN 1-RELATED-RELATED"/>
    <property type="match status" value="1"/>
</dbReference>
<dbReference type="InterPro" id="IPR000504">
    <property type="entry name" value="RRM_dom"/>
</dbReference>
<reference evidence="4 5" key="1">
    <citation type="submission" date="2014-04" db="EMBL/GenBank/DDBJ databases">
        <title>A new species of microsporidia sheds light on the evolution of extreme parasitism.</title>
        <authorList>
            <person name="Haag K.L."/>
            <person name="James T.Y."/>
            <person name="Larsson R."/>
            <person name="Schaer T.M."/>
            <person name="Refardt D."/>
            <person name="Pombert J.-F."/>
            <person name="Ebert D."/>
        </authorList>
    </citation>
    <scope>NUCLEOTIDE SEQUENCE [LARGE SCALE GENOMIC DNA]</scope>
    <source>
        <strain evidence="4 5">UGP3</strain>
        <tissue evidence="4">Spores</tissue>
    </source>
</reference>
<dbReference type="GO" id="GO:0003729">
    <property type="term" value="F:mRNA binding"/>
    <property type="evidence" value="ECO:0007669"/>
    <property type="project" value="InterPro"/>
</dbReference>
<dbReference type="InterPro" id="IPR035979">
    <property type="entry name" value="RBD_domain_sf"/>
</dbReference>
<dbReference type="OrthoDB" id="272703at2759"/>
<dbReference type="CDD" id="cd12383">
    <property type="entry name" value="RRM_RBM42"/>
    <property type="match status" value="1"/>
</dbReference>
<keyword evidence="1 2" id="KW-0694">RNA-binding</keyword>
<dbReference type="Pfam" id="PF00076">
    <property type="entry name" value="RRM_1"/>
    <property type="match status" value="1"/>
</dbReference>
<organism evidence="4 5">
    <name type="scientific">Mitosporidium daphniae</name>
    <dbReference type="NCBI Taxonomy" id="1485682"/>
    <lineage>
        <taxon>Eukaryota</taxon>
        <taxon>Fungi</taxon>
        <taxon>Fungi incertae sedis</taxon>
        <taxon>Microsporidia</taxon>
        <taxon>Mitosporidium</taxon>
    </lineage>
</organism>
<name>A0A098VN73_9MICR</name>
<dbReference type="PROSITE" id="PS50102">
    <property type="entry name" value="RRM"/>
    <property type="match status" value="1"/>
</dbReference>
<feature type="domain" description="RRM" evidence="3">
    <location>
        <begin position="32"/>
        <end position="110"/>
    </location>
</feature>
<dbReference type="HOGENOM" id="CLU_012062_29_5_1"/>
<sequence length="134" mass="15482">MNLPKSETKPLRKAGGEVWVDETLSDWDPNDFRIFCGDLGVEVGDEHLEKAFSRYSSFSKARVIREKRTGKSRGYGFVSFAKVDDFISAMKEMNGKYIGSRPVKLRKSTWKDRNINPKSKTEFRSLLRQVKKNK</sequence>
<dbReference type="SMART" id="SM00360">
    <property type="entry name" value="RRM"/>
    <property type="match status" value="1"/>
</dbReference>
<dbReference type="Gene3D" id="3.30.70.330">
    <property type="match status" value="1"/>
</dbReference>
<comment type="caution">
    <text evidence="4">The sequence shown here is derived from an EMBL/GenBank/DDBJ whole genome shotgun (WGS) entry which is preliminary data.</text>
</comment>
<dbReference type="InterPro" id="IPR034215">
    <property type="entry name" value="RBM42_RRM"/>
</dbReference>
<dbReference type="VEuPathDB" id="MicrosporidiaDB:DI09_7p330"/>
<dbReference type="AlphaFoldDB" id="A0A098VN73"/>
<dbReference type="GeneID" id="25260863"/>
<accession>A0A098VN73</accession>
<dbReference type="SUPFAM" id="SSF54928">
    <property type="entry name" value="RNA-binding domain, RBD"/>
    <property type="match status" value="1"/>
</dbReference>
<dbReference type="Proteomes" id="UP000029725">
    <property type="component" value="Unassembled WGS sequence"/>
</dbReference>
<evidence type="ECO:0000313" key="5">
    <source>
        <dbReference type="Proteomes" id="UP000029725"/>
    </source>
</evidence>
<evidence type="ECO:0000256" key="2">
    <source>
        <dbReference type="PROSITE-ProRule" id="PRU00176"/>
    </source>
</evidence>
<proteinExistence type="predicted"/>
<protein>
    <recommendedName>
        <fullName evidence="3">RRM domain-containing protein</fullName>
    </recommendedName>
</protein>
<keyword evidence="5" id="KW-1185">Reference proteome</keyword>
<dbReference type="PANTHER" id="PTHR47640:SF11">
    <property type="entry name" value="RNA-BINDING PROTEIN 42"/>
    <property type="match status" value="1"/>
</dbReference>
<evidence type="ECO:0000256" key="1">
    <source>
        <dbReference type="ARBA" id="ARBA00022884"/>
    </source>
</evidence>
<dbReference type="InterPro" id="IPR012677">
    <property type="entry name" value="Nucleotide-bd_a/b_plait_sf"/>
</dbReference>
<dbReference type="EMBL" id="JMKJ01000590">
    <property type="protein sequence ID" value="KGG50254.1"/>
    <property type="molecule type" value="Genomic_DNA"/>
</dbReference>
<evidence type="ECO:0000313" key="4">
    <source>
        <dbReference type="EMBL" id="KGG50254.1"/>
    </source>
</evidence>
<gene>
    <name evidence="4" type="ORF">DI09_7p330</name>
</gene>
<evidence type="ECO:0000259" key="3">
    <source>
        <dbReference type="PROSITE" id="PS50102"/>
    </source>
</evidence>